<dbReference type="GO" id="GO:0005576">
    <property type="term" value="C:extracellular region"/>
    <property type="evidence" value="ECO:0007669"/>
    <property type="project" value="InterPro"/>
</dbReference>
<dbReference type="Gene3D" id="2.170.140.10">
    <property type="entry name" value="Chitin binding domain"/>
    <property type="match status" value="3"/>
</dbReference>
<feature type="domain" description="Chitin-binding type-2" evidence="9">
    <location>
        <begin position="443"/>
        <end position="504"/>
    </location>
</feature>
<dbReference type="InterPro" id="IPR036508">
    <property type="entry name" value="Chitin-bd_dom_sf"/>
</dbReference>
<evidence type="ECO:0000256" key="6">
    <source>
        <dbReference type="ARBA" id="ARBA00023180"/>
    </source>
</evidence>
<dbReference type="PANTHER" id="PTHR23301:SF0">
    <property type="entry name" value="CHITIN-BINDING TYPE-2 DOMAIN-CONTAINING PROTEIN-RELATED"/>
    <property type="match status" value="1"/>
</dbReference>
<dbReference type="OrthoDB" id="76388at2759"/>
<evidence type="ECO:0000259" key="10">
    <source>
        <dbReference type="PROSITE" id="PS51910"/>
    </source>
</evidence>
<comment type="similarity">
    <text evidence="1">Belongs to the glycosyl hydrolase 18 family. Chitinase class II subfamily.</text>
</comment>
<protein>
    <recommendedName>
        <fullName evidence="13">Chitinase</fullName>
    </recommendedName>
</protein>
<keyword evidence="4" id="KW-0677">Repeat</keyword>
<keyword evidence="5" id="KW-1015">Disulfide bond</keyword>
<keyword evidence="3 8" id="KW-0732">Signal</keyword>
<dbReference type="PROSITE" id="PS50940">
    <property type="entry name" value="CHIT_BIND_II"/>
    <property type="match status" value="3"/>
</dbReference>
<evidence type="ECO:0000256" key="4">
    <source>
        <dbReference type="ARBA" id="ARBA00022737"/>
    </source>
</evidence>
<dbReference type="InterPro" id="IPR001223">
    <property type="entry name" value="Glyco_hydro18_cat"/>
</dbReference>
<dbReference type="PROSITE" id="PS51910">
    <property type="entry name" value="GH18_2"/>
    <property type="match status" value="1"/>
</dbReference>
<dbReference type="SMART" id="SM00494">
    <property type="entry name" value="ChtBD2"/>
    <property type="match status" value="3"/>
</dbReference>
<evidence type="ECO:0000313" key="12">
    <source>
        <dbReference type="Proteomes" id="UP001152888"/>
    </source>
</evidence>
<gene>
    <name evidence="11" type="ORF">ACAOBT_LOCUS8343</name>
</gene>
<dbReference type="InterPro" id="IPR017853">
    <property type="entry name" value="GH"/>
</dbReference>
<keyword evidence="2" id="KW-0147">Chitin-binding</keyword>
<evidence type="ECO:0000256" key="5">
    <source>
        <dbReference type="ARBA" id="ARBA00023157"/>
    </source>
</evidence>
<evidence type="ECO:0000256" key="2">
    <source>
        <dbReference type="ARBA" id="ARBA00022669"/>
    </source>
</evidence>
<evidence type="ECO:0000256" key="7">
    <source>
        <dbReference type="SAM" id="MobiDB-lite"/>
    </source>
</evidence>
<dbReference type="EMBL" id="CAKOFQ010006763">
    <property type="protein sequence ID" value="CAH1969304.1"/>
    <property type="molecule type" value="Genomic_DNA"/>
</dbReference>
<evidence type="ECO:0000313" key="11">
    <source>
        <dbReference type="EMBL" id="CAH1969304.1"/>
    </source>
</evidence>
<dbReference type="Pfam" id="PF00704">
    <property type="entry name" value="Glyco_hydro_18"/>
    <property type="match status" value="1"/>
</dbReference>
<dbReference type="GO" id="GO:0008061">
    <property type="term" value="F:chitin binding"/>
    <property type="evidence" value="ECO:0007669"/>
    <property type="project" value="UniProtKB-KW"/>
</dbReference>
<evidence type="ECO:0008006" key="13">
    <source>
        <dbReference type="Google" id="ProtNLM"/>
    </source>
</evidence>
<dbReference type="GO" id="GO:0005975">
    <property type="term" value="P:carbohydrate metabolic process"/>
    <property type="evidence" value="ECO:0007669"/>
    <property type="project" value="InterPro"/>
</dbReference>
<feature type="region of interest" description="Disordered" evidence="7">
    <location>
        <begin position="718"/>
        <end position="747"/>
    </location>
</feature>
<feature type="domain" description="Chitin-binding type-2" evidence="9">
    <location>
        <begin position="367"/>
        <end position="432"/>
    </location>
</feature>
<feature type="region of interest" description="Disordered" evidence="7">
    <location>
        <begin position="1883"/>
        <end position="1902"/>
    </location>
</feature>
<keyword evidence="12" id="KW-1185">Reference proteome</keyword>
<evidence type="ECO:0000256" key="8">
    <source>
        <dbReference type="SAM" id="SignalP"/>
    </source>
</evidence>
<evidence type="ECO:0000256" key="3">
    <source>
        <dbReference type="ARBA" id="ARBA00022729"/>
    </source>
</evidence>
<feature type="signal peptide" evidence="8">
    <location>
        <begin position="1"/>
        <end position="17"/>
    </location>
</feature>
<dbReference type="InterPro" id="IPR002557">
    <property type="entry name" value="Chitin-bd_dom"/>
</dbReference>
<comment type="caution">
    <text evidence="11">The sequence shown here is derived from an EMBL/GenBank/DDBJ whole genome shotgun (WGS) entry which is preliminary data.</text>
</comment>
<organism evidence="11 12">
    <name type="scientific">Acanthoscelides obtectus</name>
    <name type="common">Bean weevil</name>
    <name type="synonym">Bruchus obtectus</name>
    <dbReference type="NCBI Taxonomy" id="200917"/>
    <lineage>
        <taxon>Eukaryota</taxon>
        <taxon>Metazoa</taxon>
        <taxon>Ecdysozoa</taxon>
        <taxon>Arthropoda</taxon>
        <taxon>Hexapoda</taxon>
        <taxon>Insecta</taxon>
        <taxon>Pterygota</taxon>
        <taxon>Neoptera</taxon>
        <taxon>Endopterygota</taxon>
        <taxon>Coleoptera</taxon>
        <taxon>Polyphaga</taxon>
        <taxon>Cucujiformia</taxon>
        <taxon>Chrysomeloidea</taxon>
        <taxon>Chrysomelidae</taxon>
        <taxon>Bruchinae</taxon>
        <taxon>Bruchini</taxon>
        <taxon>Acanthoscelides</taxon>
    </lineage>
</organism>
<dbReference type="Proteomes" id="UP001152888">
    <property type="component" value="Unassembled WGS sequence"/>
</dbReference>
<sequence length="2121" mass="232235">MRQCVIVFLALAVFVSAKQCPTNKKSYSKLFCYYSKVEKIDCRCSHVVLPANLDSELVAKAREQAKGAKLLVTVHEFNQALVDLLKSSKVDGLDVNLRKLDSKTDISDFISTVRDRLSTDLYVAVSVPPKAETLAKYFDFKPLSKQADAFILQTAFLGATKNVTFHPSRLSGLWDMQNTDSIVDLVSGLGAPLSKIVIASPVQAFHFKLQNEEYSAPGSPALEVKSITRNELCHLMNNGANWTLERDQDRAGPYIFSKNNWIAFDDASSLDIKSKYARVRGLAGIALKDVSQDASEDGCESAVDTVHAALSTKGRAPRAALLHDLERELEGESTEVHAGVRLSPYRITRVVDIEGKHHVIRQDTRTEFSCTRQGYFVHPRSCNRFYRCVKFDQTSDDYSVFEFECPAGLAFDERVEVCVWPGSLPEGQPCQGSAEIAPVPRQRFVCPHEQGYYADPENCRWFFACMDHGTSELTPYEFRCPYGLYFDSDRLICEWPWLVPKCGQGRAGYSEFTYGGPSLNHYDGLGTLGLVKLGGLSGHVEQPIVYSNVGAGQNVYNSGFGSLGYGAAYALKNAGLIKEDQLNSGRNDFAYQYNAGAGAQYSAGFAGTHPSENQDFANSANVQNNQGAYESNFDADGNYGQKIGAFGYNSGSAGGSQFASNLANNINTLHAYQGQTSGALYQANSAVNNGGSNAYGSGAQFEANLVNNVESLNQYQGTAYKQQTDSGESDFSSYQYSGQDQGAQYKSNQASRVDINGQYQGKGEVQGLGAYSTNQYYGHDSKVQYEANLANNIDTLSKYQSNNGQQSLGAATADGGNAAFGNVQSTTYAANTAGVGNKVYQVGVGNTGVGATSTQTFNRYDSRSKNMQQHGLLGLGSTLQKDTSFNNAANLIVSTQQQNTGATSQYFGNYQNENILINNLDDIDHNANLDYDLRQAYQHGINGNINIVGGGYSAVGDTGSGIQVNGETYVRVAQSTPASVPVTTVTSVPLPSIKTDSGFEGYNGGVIANIPELQHKVQGETGLTNVSYEFGSSTPSSILTSTDLHVNTANVLSSVPAVSFPSTTARPFSVHTTSGDASSYRFQSTGTTYSTPSPAVTYISTTPTASVTSSVSSHGATGSIYNYGTYSTSSPGVTFVSTTPRPAVTIPFSSHVTNGNTYSTVQTYETPVVSYVSSTAKPASIISHSYTPTVAYSGAGVSSYNRVNPPTTPGTVFMANQVSHISQAGDASFSGYNYDKPSITFEESQKPVTFSTPMPIISSKVQPTYISQNVDTSFGGYSYEQPTIKFDESPKYSPASTPKSVFLSTTERPALSYVSKSVDGSFTGNDYANPTVKFEPLRQTVIVSTPRPFTSTIVAPVVKTGGYAYNKPAIAFEEQPISSVREESGYVYDKPSIEFDGRPLVHSNVISKFSIRKPAIQYSGVSYNQEAVQVNYKNVVNADSFQQGLVSSYYDQQPVSRYTYKDVVQQAVARVQPIDYFVQTTPRPAVASSYSYQQPILKYGYQDVKQQAVVQPVYSTTVQPVEYSVQTTPKPADVYSYFYQKPITKYSYQDIVQQAVVKQPVNYTPAQTYVPTTAESPTYYYREPTVTEYNYPSTTYNYVAPSSSKPAVVSSYSYTAPTTEKPTVYVQQGYDYPKPSVNFVEEPKPSVTYVPSTTPATTREQTHFRGYNYQRPTIAFEETTTPRPYVTYEDREKVIEEEFVKKTAYVTGEEVDNGVSPVVATGDTPVVVEDYRAFNYNKIKANSIIYQQTTSKPTLISTIRSIASSRTPVTEYPNYYYFDSRLSSPTATSTYLPPTKEYLPATTYTTPAYQPTRIRVSTPAPTTFRPRPKATSTYLPPTREYLPATTSEYEPVRTAAPVTTTYLPPTTYRARVKVATPEPSTPYLPARVSTTTYLPPPTRSRVRVTTHAPSSTYLPVEVTTLSRNYLPARTVIKQNDVHPLLSAKLGAQCTCVTNALKSGRRQKIIVVDDDDDDDGYVVDNGRAIENYEYDSRKIVDITPTPEVYVKNTRQLSSRVTDGEILNAVKTGLKLVKEAAREGAEEGVEKVLSRSRDSIECNRAGLFRHPNQCNKFYSCRWDCTKNKYTVHTFNCPIHLTFDSSLGACNWPSQGPACMENTLLPSE</sequence>
<name>A0A9P0K7K5_ACAOB</name>
<feature type="domain" description="Chitin-binding type-2" evidence="9">
    <location>
        <begin position="2053"/>
        <end position="2114"/>
    </location>
</feature>
<proteinExistence type="inferred from homology"/>
<keyword evidence="6" id="KW-0325">Glycoprotein</keyword>
<dbReference type="SUPFAM" id="SSF57625">
    <property type="entry name" value="Invertebrate chitin-binding proteins"/>
    <property type="match status" value="3"/>
</dbReference>
<feature type="chain" id="PRO_5040415333" description="Chitinase" evidence="8">
    <location>
        <begin position="18"/>
        <end position="2121"/>
    </location>
</feature>
<dbReference type="PANTHER" id="PTHR23301">
    <property type="entry name" value="CHITIN BINDING PERITROPHIN-A"/>
    <property type="match status" value="1"/>
</dbReference>
<feature type="domain" description="GH18" evidence="10">
    <location>
        <begin position="1"/>
        <end position="313"/>
    </location>
</feature>
<dbReference type="InterPro" id="IPR011583">
    <property type="entry name" value="Chitinase_II/V-like_cat"/>
</dbReference>
<evidence type="ECO:0000259" key="9">
    <source>
        <dbReference type="PROSITE" id="PS50940"/>
    </source>
</evidence>
<accession>A0A9P0K7K5</accession>
<dbReference type="SUPFAM" id="SSF51445">
    <property type="entry name" value="(Trans)glycosidases"/>
    <property type="match status" value="1"/>
</dbReference>
<evidence type="ECO:0000256" key="1">
    <source>
        <dbReference type="ARBA" id="ARBA00009121"/>
    </source>
</evidence>
<dbReference type="Pfam" id="PF01607">
    <property type="entry name" value="CBM_14"/>
    <property type="match status" value="3"/>
</dbReference>
<dbReference type="SMART" id="SM00636">
    <property type="entry name" value="Glyco_18"/>
    <property type="match status" value="1"/>
</dbReference>
<dbReference type="Gene3D" id="3.20.20.80">
    <property type="entry name" value="Glycosidases"/>
    <property type="match status" value="1"/>
</dbReference>
<dbReference type="InterPro" id="IPR051940">
    <property type="entry name" value="Chitin_bind-dev_reg"/>
</dbReference>
<reference evidence="11" key="1">
    <citation type="submission" date="2022-03" db="EMBL/GenBank/DDBJ databases">
        <authorList>
            <person name="Sayadi A."/>
        </authorList>
    </citation>
    <scope>NUCLEOTIDE SEQUENCE</scope>
</reference>